<reference evidence="2" key="1">
    <citation type="submission" date="2020-02" db="EMBL/GenBank/DDBJ databases">
        <authorList>
            <person name="Meier V. D."/>
        </authorList>
    </citation>
    <scope>NUCLEOTIDE SEQUENCE</scope>
    <source>
        <strain evidence="2">AVDCRST_MAG13</strain>
    </source>
</reference>
<feature type="compositionally biased region" description="Low complexity" evidence="1">
    <location>
        <begin position="177"/>
        <end position="211"/>
    </location>
</feature>
<feature type="compositionally biased region" description="Gly residues" evidence="1">
    <location>
        <begin position="58"/>
        <end position="67"/>
    </location>
</feature>
<name>A0A6J4SYF0_9ACTN</name>
<feature type="region of interest" description="Disordered" evidence="1">
    <location>
        <begin position="1"/>
        <end position="211"/>
    </location>
</feature>
<dbReference type="AlphaFoldDB" id="A0A6J4SYF0"/>
<feature type="compositionally biased region" description="Low complexity" evidence="1">
    <location>
        <begin position="1"/>
        <end position="12"/>
    </location>
</feature>
<organism evidence="2">
    <name type="scientific">uncultured Solirubrobacteraceae bacterium</name>
    <dbReference type="NCBI Taxonomy" id="1162706"/>
    <lineage>
        <taxon>Bacteria</taxon>
        <taxon>Bacillati</taxon>
        <taxon>Actinomycetota</taxon>
        <taxon>Thermoleophilia</taxon>
        <taxon>Solirubrobacterales</taxon>
        <taxon>Solirubrobacteraceae</taxon>
        <taxon>environmental samples</taxon>
    </lineage>
</organism>
<feature type="non-terminal residue" evidence="2">
    <location>
        <position position="211"/>
    </location>
</feature>
<protein>
    <submittedName>
        <fullName evidence="2">Carbon monoxide dehydrogenase E protein</fullName>
    </submittedName>
</protein>
<proteinExistence type="predicted"/>
<sequence length="211" mass="21544">PLFRSPHPARGAAHGRRAAAPRAPRPGPGPAAARPPARRVGVHGALRADAPAVRAGRRGGPAAGGGLRLRHAPDPAHRGAAPARPRRGARAGERRDRRLVRRHPDRREPRGPAPHPRAPARARGGGGHPLGRVGPRGARGPRRGDGPPAPQRAPGDLAQPAQGRPGLRAARARDGCGPAARRPLPGGPLAALARGAGRPARSGPGRGARAM</sequence>
<dbReference type="EMBL" id="CADCVO010000426">
    <property type="protein sequence ID" value="CAA9508453.1"/>
    <property type="molecule type" value="Genomic_DNA"/>
</dbReference>
<accession>A0A6J4SYF0</accession>
<evidence type="ECO:0000313" key="2">
    <source>
        <dbReference type="EMBL" id="CAA9508453.1"/>
    </source>
</evidence>
<evidence type="ECO:0000256" key="1">
    <source>
        <dbReference type="SAM" id="MobiDB-lite"/>
    </source>
</evidence>
<feature type="non-terminal residue" evidence="2">
    <location>
        <position position="1"/>
    </location>
</feature>
<gene>
    <name evidence="2" type="ORF">AVDCRST_MAG13-2665</name>
</gene>